<comment type="caution">
    <text evidence="4">The sequence shown here is derived from an EMBL/GenBank/DDBJ whole genome shotgun (WGS) entry which is preliminary data.</text>
</comment>
<gene>
    <name evidence="4" type="ORF">EDB95_1080</name>
</gene>
<dbReference type="Pfam" id="PF00132">
    <property type="entry name" value="Hexapep"/>
    <property type="match status" value="1"/>
</dbReference>
<dbReference type="Gene3D" id="2.160.10.10">
    <property type="entry name" value="Hexapeptide repeat proteins"/>
    <property type="match status" value="1"/>
</dbReference>
<dbReference type="SUPFAM" id="SSF51161">
    <property type="entry name" value="Trimeric LpxA-like enzymes"/>
    <property type="match status" value="1"/>
</dbReference>
<dbReference type="OrthoDB" id="9814490at2"/>
<keyword evidence="5" id="KW-1185">Reference proteome</keyword>
<dbReference type="Pfam" id="PF14602">
    <property type="entry name" value="Hexapep_2"/>
    <property type="match status" value="1"/>
</dbReference>
<dbReference type="AlphaFoldDB" id="A0A4R8DPP3"/>
<organism evidence="4 5">
    <name type="scientific">Dinghuibacter silviterrae</name>
    <dbReference type="NCBI Taxonomy" id="1539049"/>
    <lineage>
        <taxon>Bacteria</taxon>
        <taxon>Pseudomonadati</taxon>
        <taxon>Bacteroidota</taxon>
        <taxon>Chitinophagia</taxon>
        <taxon>Chitinophagales</taxon>
        <taxon>Chitinophagaceae</taxon>
        <taxon>Dinghuibacter</taxon>
    </lineage>
</organism>
<dbReference type="InterPro" id="IPR018357">
    <property type="entry name" value="Hexapep_transf_CS"/>
</dbReference>
<protein>
    <submittedName>
        <fullName evidence="4">Acetyltransferase-like isoleucine patch superfamily enzyme</fullName>
    </submittedName>
</protein>
<evidence type="ECO:0000313" key="5">
    <source>
        <dbReference type="Proteomes" id="UP000294498"/>
    </source>
</evidence>
<dbReference type="PROSITE" id="PS00101">
    <property type="entry name" value="HEXAPEP_TRANSFERASES"/>
    <property type="match status" value="1"/>
</dbReference>
<dbReference type="GO" id="GO:0016746">
    <property type="term" value="F:acyltransferase activity"/>
    <property type="evidence" value="ECO:0007669"/>
    <property type="project" value="UniProtKB-KW"/>
</dbReference>
<proteinExistence type="predicted"/>
<accession>A0A4R8DPP3</accession>
<dbReference type="Proteomes" id="UP000294498">
    <property type="component" value="Unassembled WGS sequence"/>
</dbReference>
<evidence type="ECO:0000256" key="3">
    <source>
        <dbReference type="ARBA" id="ARBA00023315"/>
    </source>
</evidence>
<reference evidence="4 5" key="1">
    <citation type="submission" date="2019-03" db="EMBL/GenBank/DDBJ databases">
        <title>Genomic Encyclopedia of Type Strains, Phase IV (KMG-IV): sequencing the most valuable type-strain genomes for metagenomic binning, comparative biology and taxonomic classification.</title>
        <authorList>
            <person name="Goeker M."/>
        </authorList>
    </citation>
    <scope>NUCLEOTIDE SEQUENCE [LARGE SCALE GENOMIC DNA]</scope>
    <source>
        <strain evidence="4 5">DSM 100059</strain>
    </source>
</reference>
<evidence type="ECO:0000256" key="1">
    <source>
        <dbReference type="ARBA" id="ARBA00022679"/>
    </source>
</evidence>
<keyword evidence="3" id="KW-0012">Acyltransferase</keyword>
<dbReference type="CDD" id="cd04647">
    <property type="entry name" value="LbH_MAT_like"/>
    <property type="match status" value="1"/>
</dbReference>
<dbReference type="InterPro" id="IPR011004">
    <property type="entry name" value="Trimer_LpxA-like_sf"/>
</dbReference>
<dbReference type="EMBL" id="SODV01000001">
    <property type="protein sequence ID" value="TDX00064.1"/>
    <property type="molecule type" value="Genomic_DNA"/>
</dbReference>
<dbReference type="InterPro" id="IPR051159">
    <property type="entry name" value="Hexapeptide_acetyltransf"/>
</dbReference>
<keyword evidence="1 4" id="KW-0808">Transferase</keyword>
<name>A0A4R8DPP3_9BACT</name>
<dbReference type="PANTHER" id="PTHR23416">
    <property type="entry name" value="SIALIC ACID SYNTHASE-RELATED"/>
    <property type="match status" value="1"/>
</dbReference>
<evidence type="ECO:0000313" key="4">
    <source>
        <dbReference type="EMBL" id="TDX00064.1"/>
    </source>
</evidence>
<keyword evidence="2" id="KW-0677">Repeat</keyword>
<evidence type="ECO:0000256" key="2">
    <source>
        <dbReference type="ARBA" id="ARBA00022737"/>
    </source>
</evidence>
<dbReference type="InterPro" id="IPR001451">
    <property type="entry name" value="Hexapep"/>
</dbReference>
<sequence length="203" mass="21839">MILISLYRFAGRVRRAVYLRWSCLLTAAIFYLNRVERGEFVSLGVPLLDIHPGACCVLGDGFRMVNCARYATLGKPNRCKLLVAEGASLSIGRHVGMSSAAIIVSKSITIGDNILIGGGVTIVDTDFHSLNSAHWHTAEDDKNMNSAPVKIGDNVFIGMDSIILKGVTIGSNVVVAAGSVVARDIPDNQIWGGNPAKFIRNRD</sequence>